<organism evidence="1 2">
    <name type="scientific">Klebsiella michiganensis</name>
    <dbReference type="NCBI Taxonomy" id="1134687"/>
    <lineage>
        <taxon>Bacteria</taxon>
        <taxon>Pseudomonadati</taxon>
        <taxon>Pseudomonadota</taxon>
        <taxon>Gammaproteobacteria</taxon>
        <taxon>Enterobacterales</taxon>
        <taxon>Enterobacteriaceae</taxon>
        <taxon>Klebsiella/Raoultella group</taxon>
        <taxon>Klebsiella</taxon>
    </lineage>
</organism>
<name>A0AB35WE80_9ENTR</name>
<protein>
    <submittedName>
        <fullName evidence="1">Uncharacterized protein</fullName>
    </submittedName>
</protein>
<comment type="caution">
    <text evidence="1">The sequence shown here is derived from an EMBL/GenBank/DDBJ whole genome shotgun (WGS) entry which is preliminary data.</text>
</comment>
<sequence>MKAIYIIVLAVFYPLSVLAGRGDAVCRVMVNQGFWGDITTPAITGTLQDKPADLAICFHGKDFSQNVARSTLIKKLPGDSLKVVSSSNIDGFLEMYVSLYNEEHSESVITKVVVSERGEIGSYPGGLISRQQIKGSDPEGIFIFLPSYWKNDVYFNFIEPTRTRLYRFHHTPGDAMSVAVLKKVSDSYGEWVKKNGDIIVTKDYFTKNDGRKVYGAIISPTDKEKCKFDASQFAWVLSALSACN</sequence>
<proteinExistence type="predicted"/>
<reference evidence="1" key="1">
    <citation type="journal article" date="2023" name="Nat. Commun.">
        <title>Genomic dissection of endemic carbapenem resistance reveals metallo-beta-lactamase dissemination through clonal, plasmid and integron transfer.</title>
        <authorList>
            <person name="Macesic N."/>
            <person name="Hawkey J."/>
            <person name="Vezina B."/>
            <person name="Wisniewski J.A."/>
            <person name="Cottingham H."/>
            <person name="Blakeway L.V."/>
            <person name="Harshegyi T."/>
            <person name="Pragastis K."/>
            <person name="Badoordeen G.Z."/>
            <person name="Dennison A."/>
            <person name="Spelman D.W."/>
            <person name="Jenney A.W.J."/>
            <person name="Peleg A.Y."/>
        </authorList>
    </citation>
    <scope>NUCLEOTIDE SEQUENCE</scope>
    <source>
        <strain evidence="1">CPO078</strain>
    </source>
</reference>
<accession>A0AB35WE80</accession>
<evidence type="ECO:0000313" key="2">
    <source>
        <dbReference type="Proteomes" id="UP001175817"/>
    </source>
</evidence>
<reference evidence="1" key="2">
    <citation type="submission" date="2024-01" db="EMBL/GenBank/DDBJ databases">
        <authorList>
            <person name="Macesic N."/>
        </authorList>
    </citation>
    <scope>NUCLEOTIDE SEQUENCE</scope>
    <source>
        <strain evidence="1">CPO078</strain>
    </source>
</reference>
<gene>
    <name evidence="1" type="ORF">QAB24_016760</name>
</gene>
<evidence type="ECO:0000313" key="1">
    <source>
        <dbReference type="EMBL" id="MEC6052149.1"/>
    </source>
</evidence>
<dbReference type="AlphaFoldDB" id="A0AB35WE80"/>
<dbReference type="RefSeq" id="WP_064342783.1">
    <property type="nucleotide sequence ID" value="NZ_CP056136.1"/>
</dbReference>
<dbReference type="EMBL" id="JARTTH020000001">
    <property type="protein sequence ID" value="MEC6052149.1"/>
    <property type="molecule type" value="Genomic_DNA"/>
</dbReference>
<dbReference type="Proteomes" id="UP001175817">
    <property type="component" value="Unassembled WGS sequence"/>
</dbReference>